<feature type="chain" id="PRO_5035817217" evidence="1">
    <location>
        <begin position="20"/>
        <end position="55"/>
    </location>
</feature>
<evidence type="ECO:0000313" key="3">
    <source>
        <dbReference type="Proteomes" id="UP000823388"/>
    </source>
</evidence>
<evidence type="ECO:0000256" key="1">
    <source>
        <dbReference type="SAM" id="SignalP"/>
    </source>
</evidence>
<reference evidence="2" key="1">
    <citation type="submission" date="2020-05" db="EMBL/GenBank/DDBJ databases">
        <title>WGS assembly of Panicum virgatum.</title>
        <authorList>
            <person name="Lovell J.T."/>
            <person name="Jenkins J."/>
            <person name="Shu S."/>
            <person name="Juenger T.E."/>
            <person name="Schmutz J."/>
        </authorList>
    </citation>
    <scope>NUCLEOTIDE SEQUENCE</scope>
    <source>
        <strain evidence="2">AP13</strain>
    </source>
</reference>
<dbReference type="AlphaFoldDB" id="A0A8T0SUZ3"/>
<name>A0A8T0SUZ3_PANVG</name>
<protein>
    <submittedName>
        <fullName evidence="2">Uncharacterized protein</fullName>
    </submittedName>
</protein>
<keyword evidence="3" id="KW-1185">Reference proteome</keyword>
<accession>A0A8T0SUZ3</accession>
<sequence>MITAWIEILLYILCSRVSSTRCSSNFKHESRLVSRICYVILGMIYSICETTSLCF</sequence>
<comment type="caution">
    <text evidence="2">The sequence shown here is derived from an EMBL/GenBank/DDBJ whole genome shotgun (WGS) entry which is preliminary data.</text>
</comment>
<gene>
    <name evidence="2" type="ORF">PVAP13_5KG560507</name>
</gene>
<keyword evidence="1" id="KW-0732">Signal</keyword>
<evidence type="ECO:0000313" key="2">
    <source>
        <dbReference type="EMBL" id="KAG2600964.1"/>
    </source>
</evidence>
<organism evidence="2 3">
    <name type="scientific">Panicum virgatum</name>
    <name type="common">Blackwell switchgrass</name>
    <dbReference type="NCBI Taxonomy" id="38727"/>
    <lineage>
        <taxon>Eukaryota</taxon>
        <taxon>Viridiplantae</taxon>
        <taxon>Streptophyta</taxon>
        <taxon>Embryophyta</taxon>
        <taxon>Tracheophyta</taxon>
        <taxon>Spermatophyta</taxon>
        <taxon>Magnoliopsida</taxon>
        <taxon>Liliopsida</taxon>
        <taxon>Poales</taxon>
        <taxon>Poaceae</taxon>
        <taxon>PACMAD clade</taxon>
        <taxon>Panicoideae</taxon>
        <taxon>Panicodae</taxon>
        <taxon>Paniceae</taxon>
        <taxon>Panicinae</taxon>
        <taxon>Panicum</taxon>
        <taxon>Panicum sect. Hiantes</taxon>
    </lineage>
</organism>
<dbReference type="Proteomes" id="UP000823388">
    <property type="component" value="Chromosome 5K"/>
</dbReference>
<feature type="signal peptide" evidence="1">
    <location>
        <begin position="1"/>
        <end position="19"/>
    </location>
</feature>
<dbReference type="EMBL" id="CM029045">
    <property type="protein sequence ID" value="KAG2600964.1"/>
    <property type="molecule type" value="Genomic_DNA"/>
</dbReference>
<proteinExistence type="predicted"/>